<keyword evidence="3" id="KW-0813">Transport</keyword>
<keyword evidence="4" id="KW-0732">Signal</keyword>
<evidence type="ECO:0000256" key="4">
    <source>
        <dbReference type="ARBA" id="ARBA00022729"/>
    </source>
</evidence>
<comment type="caution">
    <text evidence="6">The sequence shown here is derived from an EMBL/GenBank/DDBJ whole genome shotgun (WGS) entry which is preliminary data.</text>
</comment>
<comment type="subcellular location">
    <subcellularLocation>
        <location evidence="1">Periplasm</location>
    </subcellularLocation>
</comment>
<keyword evidence="7" id="KW-1185">Reference proteome</keyword>
<sequence length="489" mass="54225">MSSSAVIVQPRLAVEDPHDCTDANDMLAVFDALFDGLVRYGKDGGYVPALASSWDVTPDARHWTFRLREDLSFHDGSPCDAAAVCQSLTRMARPDKGYTLGAPGVWHQYLGDAEIEAIDPHTVAIRLSKPIADLLDILVYGYVIAPSALARYEAGDTSQPVGTGPYRLVSYEPGHALHLQRFDGWHGERPANAELTFRLEQNREARLDMLISGQAQVANSLDFEASKALEDTGRHTRVTSLVPVAIIYLFNAFKGPLTDSRVRRALNLAIDRQALIDRVVRGAAKPLTGFVSPAHFGSLPSEDLRPDRDQAQRLLTEAGFSDGLTIEVDCPTRLPDEAEALTAALAEQLSAIGVTLNIHLHTDREAYAHGVRLKQVRDMCVFDSSPLSTFRILAEKIDQRANGSWWLGFHNAEVEDLLDRARATVDPIERAEIFKKAFHALQVDPPWLYLYNPLRVTGLSGSWPDWRMRQDCVLDVTRLPDFQTGKRAP</sequence>
<dbReference type="PIRSF" id="PIRSF002741">
    <property type="entry name" value="MppA"/>
    <property type="match status" value="1"/>
</dbReference>
<dbReference type="RefSeq" id="WP_245135561.1">
    <property type="nucleotide sequence ID" value="NZ_CP128477.1"/>
</dbReference>
<gene>
    <name evidence="6" type="ORF">MKJ03_05875</name>
</gene>
<evidence type="ECO:0000313" key="7">
    <source>
        <dbReference type="Proteomes" id="UP001522662"/>
    </source>
</evidence>
<name>A0ABT0CXD7_9HYPH</name>
<keyword evidence="6" id="KW-0614">Plasmid</keyword>
<feature type="domain" description="Solute-binding protein family 5" evidence="5">
    <location>
        <begin position="46"/>
        <end position="361"/>
    </location>
</feature>
<evidence type="ECO:0000256" key="3">
    <source>
        <dbReference type="ARBA" id="ARBA00022448"/>
    </source>
</evidence>
<dbReference type="Gene3D" id="3.40.190.10">
    <property type="entry name" value="Periplasmic binding protein-like II"/>
    <property type="match status" value="1"/>
</dbReference>
<dbReference type="InterPro" id="IPR030678">
    <property type="entry name" value="Peptide/Ni-bd"/>
</dbReference>
<dbReference type="Pfam" id="PF00496">
    <property type="entry name" value="SBP_bac_5"/>
    <property type="match status" value="1"/>
</dbReference>
<evidence type="ECO:0000256" key="2">
    <source>
        <dbReference type="ARBA" id="ARBA00005695"/>
    </source>
</evidence>
<dbReference type="InterPro" id="IPR039424">
    <property type="entry name" value="SBP_5"/>
</dbReference>
<dbReference type="EMBL" id="JALAYX010000002">
    <property type="protein sequence ID" value="MCJ8237848.1"/>
    <property type="molecule type" value="Genomic_DNA"/>
</dbReference>
<dbReference type="PANTHER" id="PTHR30290">
    <property type="entry name" value="PERIPLASMIC BINDING COMPONENT OF ABC TRANSPORTER"/>
    <property type="match status" value="1"/>
</dbReference>
<evidence type="ECO:0000256" key="1">
    <source>
        <dbReference type="ARBA" id="ARBA00004418"/>
    </source>
</evidence>
<accession>A0ABT0CXD7</accession>
<dbReference type="SUPFAM" id="SSF53850">
    <property type="entry name" value="Periplasmic binding protein-like II"/>
    <property type="match status" value="1"/>
</dbReference>
<evidence type="ECO:0000313" key="6">
    <source>
        <dbReference type="EMBL" id="MCJ8237848.1"/>
    </source>
</evidence>
<dbReference type="InterPro" id="IPR000914">
    <property type="entry name" value="SBP_5_dom"/>
</dbReference>
<dbReference type="Proteomes" id="UP001522662">
    <property type="component" value="Unassembled WGS sequence"/>
</dbReference>
<proteinExistence type="inferred from homology"/>
<reference evidence="6 7" key="1">
    <citation type="submission" date="2022-03" db="EMBL/GenBank/DDBJ databases">
        <title>Rhizobium SSM4.3 sp. nov., isolated from Sediment (Gouqi Island).</title>
        <authorList>
            <person name="Chen G."/>
        </authorList>
    </citation>
    <scope>NUCLEOTIDE SEQUENCE [LARGE SCALE GENOMIC DNA]</scope>
    <source>
        <strain evidence="6 7">SSM4.3</strain>
        <plasmid evidence="6">unnamed</plasmid>
    </source>
</reference>
<dbReference type="Gene3D" id="3.10.105.10">
    <property type="entry name" value="Dipeptide-binding Protein, Domain 3"/>
    <property type="match status" value="1"/>
</dbReference>
<evidence type="ECO:0000259" key="5">
    <source>
        <dbReference type="Pfam" id="PF00496"/>
    </source>
</evidence>
<dbReference type="PANTHER" id="PTHR30290:SF9">
    <property type="entry name" value="OLIGOPEPTIDE-BINDING PROTEIN APPA"/>
    <property type="match status" value="1"/>
</dbReference>
<comment type="similarity">
    <text evidence="2">Belongs to the bacterial solute-binding protein 5 family.</text>
</comment>
<protein>
    <submittedName>
        <fullName evidence="6">ABC transporter substrate-binding protein</fullName>
    </submittedName>
</protein>
<organism evidence="6 7">
    <name type="scientific">Peteryoungia algae</name>
    <dbReference type="NCBI Taxonomy" id="2919917"/>
    <lineage>
        <taxon>Bacteria</taxon>
        <taxon>Pseudomonadati</taxon>
        <taxon>Pseudomonadota</taxon>
        <taxon>Alphaproteobacteria</taxon>
        <taxon>Hyphomicrobiales</taxon>
        <taxon>Rhizobiaceae</taxon>
        <taxon>Peteryoungia</taxon>
    </lineage>
</organism>
<geneLocation type="plasmid" evidence="6">
    <name>unnamed</name>
</geneLocation>
<dbReference type="Gene3D" id="3.90.76.10">
    <property type="entry name" value="Dipeptide-binding Protein, Domain 1"/>
    <property type="match status" value="1"/>
</dbReference>